<dbReference type="PANTHER" id="PTHR13800:SF1">
    <property type="entry name" value="TRANSIENT RECEPTOR POTENTIAL CATION CHANNEL TRPM"/>
    <property type="match status" value="1"/>
</dbReference>
<name>A0A8S4AGC8_9EUPU</name>
<keyword evidence="4 6" id="KW-0472">Membrane</keyword>
<feature type="region of interest" description="Disordered" evidence="5">
    <location>
        <begin position="329"/>
        <end position="349"/>
    </location>
</feature>
<evidence type="ECO:0000256" key="5">
    <source>
        <dbReference type="SAM" id="MobiDB-lite"/>
    </source>
</evidence>
<dbReference type="OrthoDB" id="6137136at2759"/>
<sequence>HKVDYRNVTRENINTYLGLTLDWNSPEFARRELVPKMERMPFTVKDYLFMHALILPEREQFVEIFLNMGFQLRRFLTESNMLYIYEESLNNDFFVHVCLERILHRSTHSLGKKFLEGSKCKLNKVLFTLTGVPRLIHPYQLFMGQLAQKESEKQEAERKALLALIYWAVLTNRQELAKVLWKRSAEPIAVALVISNMYYHMSHDWIIDVDLKKKLKSAAVDFGTLAVEMMDLIYNDSSVMAYYALVNPLSDFNNLNVVDLALIGNNIFFIAHPCCQRSMRARWLGRLKIKSSAWDPIHIPEFVKIYMSLFLFFPMYFWLTFNPEKRSNGYTEEDDQDEETESRDKSPKQESRLFLKNYIRTTRSYFMDDPYRSPPFWKMIYYLWTAPISKFWVNQLFIMLYLALFALALMVPYCGNKYLNIVLCGWTAIRFIENALRTIQLKLKYPTFDVAWSVFGLLADIYIFSVSALLIFQQIHDRTPTVVHRNLDYKTYKFLLSLGLLWVFFRSLRFILPISQDLGPMLVNISELTRKDLINWLMLWLVCAISGGFAINAVVYPAQSVSFTNFLRSQMRTFLAIFLTEVDDLKAATPWQLYYYDEAVTTVLESILTFYWLPYIRERLETCPYVSLAGYLLVIQQLLVTRHIFYTLMFAMFSVTTNRTKERSVEIWKFQFYLMVADFEARS</sequence>
<evidence type="ECO:0000313" key="9">
    <source>
        <dbReference type="Proteomes" id="UP000678393"/>
    </source>
</evidence>
<keyword evidence="3 6" id="KW-1133">Transmembrane helix</keyword>
<comment type="caution">
    <text evidence="8">The sequence shown here is derived from an EMBL/GenBank/DDBJ whole genome shotgun (WGS) entry which is preliminary data.</text>
</comment>
<evidence type="ECO:0000256" key="3">
    <source>
        <dbReference type="ARBA" id="ARBA00022989"/>
    </source>
</evidence>
<dbReference type="InterPro" id="IPR050927">
    <property type="entry name" value="TRPM"/>
</dbReference>
<accession>A0A8S4AGC8</accession>
<keyword evidence="2 6" id="KW-0812">Transmembrane</keyword>
<protein>
    <recommendedName>
        <fullName evidence="7">TRPM-like domain-containing protein</fullName>
    </recommendedName>
</protein>
<feature type="compositionally biased region" description="Acidic residues" evidence="5">
    <location>
        <begin position="331"/>
        <end position="341"/>
    </location>
</feature>
<dbReference type="GO" id="GO:0005261">
    <property type="term" value="F:monoatomic cation channel activity"/>
    <property type="evidence" value="ECO:0007669"/>
    <property type="project" value="TreeGrafter"/>
</dbReference>
<evidence type="ECO:0000256" key="1">
    <source>
        <dbReference type="ARBA" id="ARBA00004141"/>
    </source>
</evidence>
<feature type="transmembrane region" description="Helical" evidence="6">
    <location>
        <begin position="533"/>
        <end position="556"/>
    </location>
</feature>
<comment type="subcellular location">
    <subcellularLocation>
        <location evidence="1">Membrane</location>
        <topology evidence="1">Multi-pass membrane protein</topology>
    </subcellularLocation>
</comment>
<evidence type="ECO:0000256" key="4">
    <source>
        <dbReference type="ARBA" id="ARBA00023136"/>
    </source>
</evidence>
<feature type="transmembrane region" description="Helical" evidence="6">
    <location>
        <begin position="448"/>
        <end position="472"/>
    </location>
</feature>
<dbReference type="Proteomes" id="UP000678393">
    <property type="component" value="Unassembled WGS sequence"/>
</dbReference>
<gene>
    <name evidence="8" type="ORF">CUNI_LOCUS22439</name>
</gene>
<organism evidence="8 9">
    <name type="scientific">Candidula unifasciata</name>
    <dbReference type="NCBI Taxonomy" id="100452"/>
    <lineage>
        <taxon>Eukaryota</taxon>
        <taxon>Metazoa</taxon>
        <taxon>Spiralia</taxon>
        <taxon>Lophotrochozoa</taxon>
        <taxon>Mollusca</taxon>
        <taxon>Gastropoda</taxon>
        <taxon>Heterobranchia</taxon>
        <taxon>Euthyneura</taxon>
        <taxon>Panpulmonata</taxon>
        <taxon>Eupulmonata</taxon>
        <taxon>Stylommatophora</taxon>
        <taxon>Helicina</taxon>
        <taxon>Helicoidea</taxon>
        <taxon>Geomitridae</taxon>
        <taxon>Candidula</taxon>
    </lineage>
</organism>
<proteinExistence type="predicted"/>
<dbReference type="InterPro" id="IPR057366">
    <property type="entry name" value="TRPM-like"/>
</dbReference>
<evidence type="ECO:0000256" key="2">
    <source>
        <dbReference type="ARBA" id="ARBA00022692"/>
    </source>
</evidence>
<dbReference type="Pfam" id="PF25508">
    <property type="entry name" value="TRPM2"/>
    <property type="match status" value="1"/>
</dbReference>
<dbReference type="GO" id="GO:0030001">
    <property type="term" value="P:metal ion transport"/>
    <property type="evidence" value="ECO:0007669"/>
    <property type="project" value="TreeGrafter"/>
</dbReference>
<evidence type="ECO:0000313" key="8">
    <source>
        <dbReference type="EMBL" id="CAG5136881.1"/>
    </source>
</evidence>
<feature type="transmembrane region" description="Helical" evidence="6">
    <location>
        <begin position="492"/>
        <end position="512"/>
    </location>
</feature>
<dbReference type="AlphaFoldDB" id="A0A8S4AGC8"/>
<dbReference type="GO" id="GO:0005886">
    <property type="term" value="C:plasma membrane"/>
    <property type="evidence" value="ECO:0007669"/>
    <property type="project" value="TreeGrafter"/>
</dbReference>
<reference evidence="8" key="1">
    <citation type="submission" date="2021-04" db="EMBL/GenBank/DDBJ databases">
        <authorList>
            <consortium name="Molecular Ecology Group"/>
        </authorList>
    </citation>
    <scope>NUCLEOTIDE SEQUENCE</scope>
</reference>
<dbReference type="EMBL" id="CAJHNH020008583">
    <property type="protein sequence ID" value="CAG5136881.1"/>
    <property type="molecule type" value="Genomic_DNA"/>
</dbReference>
<feature type="non-terminal residue" evidence="8">
    <location>
        <position position="1"/>
    </location>
</feature>
<feature type="transmembrane region" description="Helical" evidence="6">
    <location>
        <begin position="391"/>
        <end position="412"/>
    </location>
</feature>
<dbReference type="PANTHER" id="PTHR13800">
    <property type="entry name" value="TRANSIENT RECEPTOR POTENTIAL CATION CHANNEL, SUBFAMILY M, MEMBER 6"/>
    <property type="match status" value="1"/>
</dbReference>
<keyword evidence="9" id="KW-1185">Reference proteome</keyword>
<evidence type="ECO:0000256" key="6">
    <source>
        <dbReference type="SAM" id="Phobius"/>
    </source>
</evidence>
<feature type="non-terminal residue" evidence="8">
    <location>
        <position position="683"/>
    </location>
</feature>
<evidence type="ECO:0000259" key="7">
    <source>
        <dbReference type="Pfam" id="PF25508"/>
    </source>
</evidence>
<feature type="domain" description="TRPM-like" evidence="7">
    <location>
        <begin position="50"/>
        <end position="272"/>
    </location>
</feature>
<feature type="transmembrane region" description="Helical" evidence="6">
    <location>
        <begin position="625"/>
        <end position="645"/>
    </location>
</feature>
<feature type="transmembrane region" description="Helical" evidence="6">
    <location>
        <begin position="305"/>
        <end position="321"/>
    </location>
</feature>